<reference evidence="2 3" key="1">
    <citation type="submission" date="2013-02" db="EMBL/GenBank/DDBJ databases">
        <title>The Genome Sequence of Acinetobacter parvus NIPH 1103.</title>
        <authorList>
            <consortium name="The Broad Institute Genome Sequencing Platform"/>
            <consortium name="The Broad Institute Genome Sequencing Center for Infectious Disease"/>
            <person name="Cerqueira G."/>
            <person name="Feldgarden M."/>
            <person name="Courvalin P."/>
            <person name="Perichon B."/>
            <person name="Grillot-Courvalin C."/>
            <person name="Clermont D."/>
            <person name="Rocha E."/>
            <person name="Yoon E.-J."/>
            <person name="Nemec A."/>
            <person name="Walker B."/>
            <person name="Young S.K."/>
            <person name="Zeng Q."/>
            <person name="Gargeya S."/>
            <person name="Fitzgerald M."/>
            <person name="Haas B."/>
            <person name="Abouelleil A."/>
            <person name="Alvarado L."/>
            <person name="Arachchi H.M."/>
            <person name="Berlin A.M."/>
            <person name="Chapman S.B."/>
            <person name="Dewar J."/>
            <person name="Goldberg J."/>
            <person name="Griggs A."/>
            <person name="Gujja S."/>
            <person name="Hansen M."/>
            <person name="Howarth C."/>
            <person name="Imamovic A."/>
            <person name="Larimer J."/>
            <person name="McCowan C."/>
            <person name="Murphy C."/>
            <person name="Neiman D."/>
            <person name="Pearson M."/>
            <person name="Priest M."/>
            <person name="Roberts A."/>
            <person name="Saif S."/>
            <person name="Shea T."/>
            <person name="Sisk P."/>
            <person name="Sykes S."/>
            <person name="Wortman J."/>
            <person name="Nusbaum C."/>
            <person name="Birren B."/>
        </authorList>
    </citation>
    <scope>NUCLEOTIDE SEQUENCE [LARGE SCALE GENOMIC DNA]</scope>
    <source>
        <strain evidence="2 3">NIPH 1103</strain>
    </source>
</reference>
<evidence type="ECO:0000256" key="1">
    <source>
        <dbReference type="SAM" id="Phobius"/>
    </source>
</evidence>
<keyword evidence="1" id="KW-1133">Transmembrane helix</keyword>
<organism evidence="2 3">
    <name type="scientific">Acinetobacter parvus NIPH 1103</name>
    <dbReference type="NCBI Taxonomy" id="1217671"/>
    <lineage>
        <taxon>Bacteria</taxon>
        <taxon>Pseudomonadati</taxon>
        <taxon>Pseudomonadota</taxon>
        <taxon>Gammaproteobacteria</taxon>
        <taxon>Moraxellales</taxon>
        <taxon>Moraxellaceae</taxon>
        <taxon>Acinetobacter</taxon>
    </lineage>
</organism>
<keyword evidence="1" id="KW-0472">Membrane</keyword>
<sequence length="103" mass="11882">MDEEPNTKPILKGFFEEVCGELAIHLALLGLFLLVGNVYLAYIFFGFGVLFLILPFGMIFYYLLEKYGIKQKNSEAKLHHFYNYLSLSHNDVLSRAKTPVLFQ</sequence>
<dbReference type="AlphaFoldDB" id="N8RGF3"/>
<comment type="caution">
    <text evidence="2">The sequence shown here is derived from an EMBL/GenBank/DDBJ whole genome shotgun (WGS) entry which is preliminary data.</text>
</comment>
<feature type="transmembrane region" description="Helical" evidence="1">
    <location>
        <begin position="18"/>
        <end position="35"/>
    </location>
</feature>
<accession>N8RGF3</accession>
<dbReference type="Proteomes" id="UP000018426">
    <property type="component" value="Unassembled WGS sequence"/>
</dbReference>
<dbReference type="HOGENOM" id="CLU_2257636_0_0_6"/>
<gene>
    <name evidence="2" type="ORF">F989_01840</name>
</gene>
<evidence type="ECO:0000313" key="3">
    <source>
        <dbReference type="Proteomes" id="UP000018426"/>
    </source>
</evidence>
<protein>
    <submittedName>
        <fullName evidence="2">Uncharacterized protein</fullName>
    </submittedName>
</protein>
<proteinExistence type="predicted"/>
<feature type="transmembrane region" description="Helical" evidence="1">
    <location>
        <begin position="41"/>
        <end position="64"/>
    </location>
</feature>
<evidence type="ECO:0000313" key="2">
    <source>
        <dbReference type="EMBL" id="ENU33172.1"/>
    </source>
</evidence>
<name>N8RGF3_9GAMM</name>
<keyword evidence="1" id="KW-0812">Transmembrane</keyword>
<dbReference type="EMBL" id="APOL01000030">
    <property type="protein sequence ID" value="ENU33172.1"/>
    <property type="molecule type" value="Genomic_DNA"/>
</dbReference>